<evidence type="ECO:0000313" key="4">
    <source>
        <dbReference type="EMBL" id="MEW1976059.1"/>
    </source>
</evidence>
<dbReference type="EMBL" id="JBFBMH010000021">
    <property type="protein sequence ID" value="MEW1976059.1"/>
    <property type="molecule type" value="Genomic_DNA"/>
</dbReference>
<evidence type="ECO:0000313" key="5">
    <source>
        <dbReference type="Proteomes" id="UP001553715"/>
    </source>
</evidence>
<reference evidence="4 5" key="1">
    <citation type="submission" date="2024-06" db="EMBL/GenBank/DDBJ databases">
        <title>The Natural Products Discovery Center: Release of the First 8490 Sequenced Strains for Exploring Actinobacteria Biosynthetic Diversity.</title>
        <authorList>
            <person name="Kalkreuter E."/>
            <person name="Kautsar S.A."/>
            <person name="Yang D."/>
            <person name="Bader C.D."/>
            <person name="Teijaro C.N."/>
            <person name="Fluegel L."/>
            <person name="Davis C.M."/>
            <person name="Simpson J.R."/>
            <person name="Lauterbach L."/>
            <person name="Steele A.D."/>
            <person name="Gui C."/>
            <person name="Meng S."/>
            <person name="Li G."/>
            <person name="Viehrig K."/>
            <person name="Ye F."/>
            <person name="Su P."/>
            <person name="Kiefer A.F."/>
            <person name="Nichols A."/>
            <person name="Cepeda A.J."/>
            <person name="Yan W."/>
            <person name="Fan B."/>
            <person name="Jiang Y."/>
            <person name="Adhikari A."/>
            <person name="Zheng C.-J."/>
            <person name="Schuster L."/>
            <person name="Cowan T.M."/>
            <person name="Smanski M.J."/>
            <person name="Chevrette M.G."/>
            <person name="De Carvalho L.P.S."/>
            <person name="Shen B."/>
        </authorList>
    </citation>
    <scope>NUCLEOTIDE SEQUENCE [LARGE SCALE GENOMIC DNA]</scope>
    <source>
        <strain evidence="4 5">NPDC077434</strain>
    </source>
</reference>
<dbReference type="GO" id="GO:0016787">
    <property type="term" value="F:hydrolase activity"/>
    <property type="evidence" value="ECO:0007669"/>
    <property type="project" value="UniProtKB-KW"/>
</dbReference>
<dbReference type="PROSITE" id="PS51677">
    <property type="entry name" value="NODB"/>
    <property type="match status" value="1"/>
</dbReference>
<sequence length="230" mass="26234">MSAKSASAPRVITLNFHGIGTPRRDLEPGEERFWITPENFHSILDTALAHRRHVEFTFDDANESDFEIGMPALLERRVQARFFVITDRIDTPGSLTSDQIIELAQSGMGFGTHGASHRPWPELAREGELHRELITSTGALQDIIGRPTRYAAFPQGLYDRAVLSELRRHDLLRAYSVDEGWSHAKSWLRTRYSVIHSDTVNSIRNLLDAPNLTAGRWPMRPIKQAVKRWR</sequence>
<keyword evidence="5" id="KW-1185">Reference proteome</keyword>
<evidence type="ECO:0000256" key="2">
    <source>
        <dbReference type="ARBA" id="ARBA00022729"/>
    </source>
</evidence>
<dbReference type="SUPFAM" id="SSF88713">
    <property type="entry name" value="Glycoside hydrolase/deacetylase"/>
    <property type="match status" value="1"/>
</dbReference>
<name>A0ABV3LJJ2_9MICO</name>
<comment type="caution">
    <text evidence="4">The sequence shown here is derived from an EMBL/GenBank/DDBJ whole genome shotgun (WGS) entry which is preliminary data.</text>
</comment>
<organism evidence="4 5">
    <name type="scientific">Microbacterium profundi</name>
    <dbReference type="NCBI Taxonomy" id="450380"/>
    <lineage>
        <taxon>Bacteria</taxon>
        <taxon>Bacillati</taxon>
        <taxon>Actinomycetota</taxon>
        <taxon>Actinomycetes</taxon>
        <taxon>Micrococcales</taxon>
        <taxon>Microbacteriaceae</taxon>
        <taxon>Microbacterium</taxon>
    </lineage>
</organism>
<keyword evidence="4" id="KW-0378">Hydrolase</keyword>
<dbReference type="RefSeq" id="WP_033105024.1">
    <property type="nucleotide sequence ID" value="NZ_JBFBMH010000021.1"/>
</dbReference>
<dbReference type="Pfam" id="PF01522">
    <property type="entry name" value="Polysacc_deac_1"/>
    <property type="match status" value="1"/>
</dbReference>
<evidence type="ECO:0000256" key="1">
    <source>
        <dbReference type="ARBA" id="ARBA00004613"/>
    </source>
</evidence>
<gene>
    <name evidence="4" type="ORF">AB0301_13450</name>
</gene>
<keyword evidence="2" id="KW-0732">Signal</keyword>
<dbReference type="InterPro" id="IPR011330">
    <property type="entry name" value="Glyco_hydro/deAcase_b/a-brl"/>
</dbReference>
<protein>
    <submittedName>
        <fullName evidence="4">Polysaccharide deacetylase family protein</fullName>
        <ecNumber evidence="4">3.-.-.-</ecNumber>
    </submittedName>
</protein>
<dbReference type="PANTHER" id="PTHR34216:SF3">
    <property type="entry name" value="POLY-BETA-1,6-N-ACETYL-D-GLUCOSAMINE N-DEACETYLASE"/>
    <property type="match status" value="1"/>
</dbReference>
<dbReference type="Gene3D" id="3.20.20.370">
    <property type="entry name" value="Glycoside hydrolase/deacetylase"/>
    <property type="match status" value="1"/>
</dbReference>
<feature type="domain" description="NodB homology" evidence="3">
    <location>
        <begin position="52"/>
        <end position="230"/>
    </location>
</feature>
<evidence type="ECO:0000259" key="3">
    <source>
        <dbReference type="PROSITE" id="PS51677"/>
    </source>
</evidence>
<dbReference type="Proteomes" id="UP001553715">
    <property type="component" value="Unassembled WGS sequence"/>
</dbReference>
<dbReference type="InterPro" id="IPR002509">
    <property type="entry name" value="NODB_dom"/>
</dbReference>
<dbReference type="InterPro" id="IPR051398">
    <property type="entry name" value="Polysacch_Deacetylase"/>
</dbReference>
<dbReference type="PANTHER" id="PTHR34216">
    <property type="match status" value="1"/>
</dbReference>
<accession>A0ABV3LJJ2</accession>
<comment type="subcellular location">
    <subcellularLocation>
        <location evidence="1">Secreted</location>
    </subcellularLocation>
</comment>
<proteinExistence type="predicted"/>
<dbReference type="CDD" id="cd10918">
    <property type="entry name" value="CE4_NodB_like_5s_6s"/>
    <property type="match status" value="1"/>
</dbReference>
<dbReference type="EC" id="3.-.-.-" evidence="4"/>